<evidence type="ECO:0000313" key="2">
    <source>
        <dbReference type="EMBL" id="UJO19052.1"/>
    </source>
</evidence>
<name>A0A9Q8PAV3_PASFU</name>
<evidence type="ECO:0000313" key="3">
    <source>
        <dbReference type="Proteomes" id="UP000756132"/>
    </source>
</evidence>
<dbReference type="RefSeq" id="XP_047763418.1">
    <property type="nucleotide sequence ID" value="XM_047905775.1"/>
</dbReference>
<reference evidence="2" key="1">
    <citation type="submission" date="2021-12" db="EMBL/GenBank/DDBJ databases">
        <authorList>
            <person name="Zaccaron A."/>
            <person name="Stergiopoulos I."/>
        </authorList>
    </citation>
    <scope>NUCLEOTIDE SEQUENCE</scope>
    <source>
        <strain evidence="2">Race5_Kim</strain>
    </source>
</reference>
<feature type="compositionally biased region" description="Polar residues" evidence="1">
    <location>
        <begin position="124"/>
        <end position="134"/>
    </location>
</feature>
<proteinExistence type="predicted"/>
<dbReference type="Proteomes" id="UP000756132">
    <property type="component" value="Chromosome 6"/>
</dbReference>
<evidence type="ECO:0000256" key="1">
    <source>
        <dbReference type="SAM" id="MobiDB-lite"/>
    </source>
</evidence>
<feature type="region of interest" description="Disordered" evidence="1">
    <location>
        <begin position="110"/>
        <end position="134"/>
    </location>
</feature>
<organism evidence="2 3">
    <name type="scientific">Passalora fulva</name>
    <name type="common">Tomato leaf mold</name>
    <name type="synonym">Cladosporium fulvum</name>
    <dbReference type="NCBI Taxonomy" id="5499"/>
    <lineage>
        <taxon>Eukaryota</taxon>
        <taxon>Fungi</taxon>
        <taxon>Dikarya</taxon>
        <taxon>Ascomycota</taxon>
        <taxon>Pezizomycotina</taxon>
        <taxon>Dothideomycetes</taxon>
        <taxon>Dothideomycetidae</taxon>
        <taxon>Mycosphaerellales</taxon>
        <taxon>Mycosphaerellaceae</taxon>
        <taxon>Fulvia</taxon>
    </lineage>
</organism>
<dbReference type="GeneID" id="71986505"/>
<reference evidence="2" key="2">
    <citation type="journal article" date="2022" name="Microb. Genom.">
        <title>A chromosome-scale genome assembly of the tomato pathogen Cladosporium fulvum reveals a compartmentalized genome architecture and the presence of a dispensable chromosome.</title>
        <authorList>
            <person name="Zaccaron A.Z."/>
            <person name="Chen L.H."/>
            <person name="Samaras A."/>
            <person name="Stergiopoulos I."/>
        </authorList>
    </citation>
    <scope>NUCLEOTIDE SEQUENCE</scope>
    <source>
        <strain evidence="2">Race5_Kim</strain>
    </source>
</reference>
<accession>A0A9Q8PAV3</accession>
<keyword evidence="3" id="KW-1185">Reference proteome</keyword>
<dbReference type="KEGG" id="ffu:CLAFUR5_06627"/>
<sequence length="134" mass="14753">MTVYHVTGGTLSAGLVKAAPAAFFFNVKDFHTLCTDTFPNQECTSNFDVSFQNSDSYHCSVSDTDSDYVYCLTPGPEVSIAAYIQQTKVDQEDTQRTLKLRYELAFPGSAPRDTFGSKVLSEPQDPNFTVAAQE</sequence>
<gene>
    <name evidence="2" type="ORF">CLAFUR5_06627</name>
</gene>
<protein>
    <submittedName>
        <fullName evidence="2">Uncharacterized protein</fullName>
    </submittedName>
</protein>
<dbReference type="AlphaFoldDB" id="A0A9Q8PAV3"/>
<dbReference type="EMBL" id="CP090168">
    <property type="protein sequence ID" value="UJO19052.1"/>
    <property type="molecule type" value="Genomic_DNA"/>
</dbReference>